<dbReference type="OrthoDB" id="5243383at2"/>
<dbReference type="AlphaFoldDB" id="A0A4R1BFV1"/>
<dbReference type="EMBL" id="SKBU01000019">
    <property type="protein sequence ID" value="TCJ16051.1"/>
    <property type="molecule type" value="Genomic_DNA"/>
</dbReference>
<dbReference type="SMART" id="SM00028">
    <property type="entry name" value="TPR"/>
    <property type="match status" value="2"/>
</dbReference>
<evidence type="ECO:0000313" key="2">
    <source>
        <dbReference type="EMBL" id="TCJ16051.1"/>
    </source>
</evidence>
<proteinExistence type="predicted"/>
<gene>
    <name evidence="2" type="ORF">E0L93_11245</name>
</gene>
<dbReference type="InterPro" id="IPR011990">
    <property type="entry name" value="TPR-like_helical_dom_sf"/>
</dbReference>
<dbReference type="RefSeq" id="WP_132691954.1">
    <property type="nucleotide sequence ID" value="NZ_SKBU01000019.1"/>
</dbReference>
<dbReference type="Gene3D" id="1.25.40.10">
    <property type="entry name" value="Tetratricopeptide repeat domain"/>
    <property type="match status" value="1"/>
</dbReference>
<feature type="transmembrane region" description="Helical" evidence="1">
    <location>
        <begin position="70"/>
        <end position="89"/>
    </location>
</feature>
<keyword evidence="3" id="KW-1185">Reference proteome</keyword>
<dbReference type="Proteomes" id="UP000295244">
    <property type="component" value="Unassembled WGS sequence"/>
</dbReference>
<organism evidence="2 3">
    <name type="scientific">Rubrobacter taiwanensis</name>
    <dbReference type="NCBI Taxonomy" id="185139"/>
    <lineage>
        <taxon>Bacteria</taxon>
        <taxon>Bacillati</taxon>
        <taxon>Actinomycetota</taxon>
        <taxon>Rubrobacteria</taxon>
        <taxon>Rubrobacterales</taxon>
        <taxon>Rubrobacteraceae</taxon>
        <taxon>Rubrobacter</taxon>
    </lineage>
</organism>
<sequence length="211" mass="22996">MSLWIPAGITAAVLLAFGAIIGRQNRDLLRAQAYGEFAARLVPLAIAGILVLWLPVIVNMARPDRAVPVMLVYMAMTVILVSLAARSVAAEERKAGNAYRKGDYERAVEIYRELVQRKPLPRYYCALGASLDATGDHLGAVEATSQAIKQDPEFGLAYYNRASSRAALGQRNPAMEDLRAVLRADSSRKLKQAALRALESLEKNEPLDGST</sequence>
<evidence type="ECO:0000313" key="3">
    <source>
        <dbReference type="Proteomes" id="UP000295244"/>
    </source>
</evidence>
<keyword evidence="1" id="KW-0812">Transmembrane</keyword>
<protein>
    <submittedName>
        <fullName evidence="2">Tetratricopeptide repeat protein</fullName>
    </submittedName>
</protein>
<accession>A0A4R1BFV1</accession>
<keyword evidence="1" id="KW-0472">Membrane</keyword>
<dbReference type="Pfam" id="PF13174">
    <property type="entry name" value="TPR_6"/>
    <property type="match status" value="1"/>
</dbReference>
<feature type="transmembrane region" description="Helical" evidence="1">
    <location>
        <begin position="37"/>
        <end position="58"/>
    </location>
</feature>
<reference evidence="2 3" key="1">
    <citation type="submission" date="2019-03" db="EMBL/GenBank/DDBJ databases">
        <title>Whole genome sequence of a novel Rubrobacter taiwanensis strain, isolated from Yellowstone National Park.</title>
        <authorList>
            <person name="Freed S."/>
            <person name="Ramaley R.F."/>
            <person name="Kyndt J.A."/>
        </authorList>
    </citation>
    <scope>NUCLEOTIDE SEQUENCE [LARGE SCALE GENOMIC DNA]</scope>
    <source>
        <strain evidence="2 3">Yellowstone</strain>
    </source>
</reference>
<dbReference type="SUPFAM" id="SSF48452">
    <property type="entry name" value="TPR-like"/>
    <property type="match status" value="1"/>
</dbReference>
<dbReference type="Pfam" id="PF13181">
    <property type="entry name" value="TPR_8"/>
    <property type="match status" value="1"/>
</dbReference>
<name>A0A4R1BFV1_9ACTN</name>
<dbReference type="InterPro" id="IPR019734">
    <property type="entry name" value="TPR_rpt"/>
</dbReference>
<evidence type="ECO:0000256" key="1">
    <source>
        <dbReference type="SAM" id="Phobius"/>
    </source>
</evidence>
<keyword evidence="1" id="KW-1133">Transmembrane helix</keyword>
<comment type="caution">
    <text evidence="2">The sequence shown here is derived from an EMBL/GenBank/DDBJ whole genome shotgun (WGS) entry which is preliminary data.</text>
</comment>